<name>A0A7K7H4M3_ERIRU</name>
<dbReference type="Proteomes" id="UP000529965">
    <property type="component" value="Unassembled WGS sequence"/>
</dbReference>
<comment type="caution">
    <text evidence="20">The sequence shown here is derived from an EMBL/GenBank/DDBJ whole genome shotgun (WGS) entry which is preliminary data.</text>
</comment>
<dbReference type="PROSITE" id="PS50077">
    <property type="entry name" value="HEAT_REPEAT"/>
    <property type="match status" value="1"/>
</dbReference>
<feature type="domain" description="TOG" evidence="19">
    <location>
        <begin position="1"/>
        <end position="232"/>
    </location>
</feature>
<dbReference type="Pfam" id="PF23271">
    <property type="entry name" value="HEAT_GCN1"/>
    <property type="match status" value="1"/>
</dbReference>
<evidence type="ECO:0000256" key="16">
    <source>
        <dbReference type="ARBA" id="ARBA00023328"/>
    </source>
</evidence>
<proteinExistence type="inferred from homology"/>
<evidence type="ECO:0000256" key="7">
    <source>
        <dbReference type="ARBA" id="ARBA00022490"/>
    </source>
</evidence>
<evidence type="ECO:0000256" key="18">
    <source>
        <dbReference type="SAM" id="MobiDB-lite"/>
    </source>
</evidence>
<evidence type="ECO:0000256" key="5">
    <source>
        <dbReference type="ARBA" id="ARBA00009549"/>
    </source>
</evidence>
<dbReference type="Gene3D" id="1.25.10.10">
    <property type="entry name" value="Leucine-rich Repeat Variant"/>
    <property type="match status" value="4"/>
</dbReference>
<feature type="compositionally biased region" description="Low complexity" evidence="18">
    <location>
        <begin position="667"/>
        <end position="686"/>
    </location>
</feature>
<dbReference type="InterPro" id="IPR024395">
    <property type="entry name" value="CLASP_N_dom"/>
</dbReference>
<gene>
    <name evidence="20" type="primary">Clasp1_1</name>
    <name evidence="20" type="ORF">ERIRUB_R02626</name>
</gene>
<feature type="non-terminal residue" evidence="20">
    <location>
        <position position="1"/>
    </location>
</feature>
<evidence type="ECO:0000313" key="21">
    <source>
        <dbReference type="Proteomes" id="UP000529965"/>
    </source>
</evidence>
<keyword evidence="12" id="KW-0995">Kinetochore</keyword>
<evidence type="ECO:0000256" key="8">
    <source>
        <dbReference type="ARBA" id="ARBA00022618"/>
    </source>
</evidence>
<dbReference type="InterPro" id="IPR011989">
    <property type="entry name" value="ARM-like"/>
</dbReference>
<dbReference type="Pfam" id="PF21040">
    <property type="entry name" value="CEP104-like_TOG"/>
    <property type="match status" value="1"/>
</dbReference>
<feature type="domain" description="TOG" evidence="19">
    <location>
        <begin position="319"/>
        <end position="551"/>
    </location>
</feature>
<dbReference type="GO" id="GO:0005794">
    <property type="term" value="C:Golgi apparatus"/>
    <property type="evidence" value="ECO:0007669"/>
    <property type="project" value="UniProtKB-SubCell"/>
</dbReference>
<feature type="compositionally biased region" description="Low complexity" evidence="18">
    <location>
        <begin position="1133"/>
        <end position="1142"/>
    </location>
</feature>
<dbReference type="InterPro" id="IPR021133">
    <property type="entry name" value="HEAT_type_2"/>
</dbReference>
<feature type="compositionally biased region" description="Polar residues" evidence="18">
    <location>
        <begin position="644"/>
        <end position="657"/>
    </location>
</feature>
<evidence type="ECO:0000256" key="3">
    <source>
        <dbReference type="ARBA" id="ARBA00004601"/>
    </source>
</evidence>
<feature type="compositionally biased region" description="Low complexity" evidence="18">
    <location>
        <begin position="548"/>
        <end position="567"/>
    </location>
</feature>
<feature type="region of interest" description="Disordered" evidence="18">
    <location>
        <begin position="240"/>
        <end position="292"/>
    </location>
</feature>
<evidence type="ECO:0000256" key="2">
    <source>
        <dbReference type="ARBA" id="ARBA00004300"/>
    </source>
</evidence>
<dbReference type="GO" id="GO:0008017">
    <property type="term" value="F:microtubule binding"/>
    <property type="evidence" value="ECO:0007669"/>
    <property type="project" value="TreeGrafter"/>
</dbReference>
<feature type="domain" description="TOG" evidence="19">
    <location>
        <begin position="1281"/>
        <end position="1517"/>
    </location>
</feature>
<keyword evidence="10" id="KW-0677">Repeat</keyword>
<feature type="compositionally biased region" description="Low complexity" evidence="18">
    <location>
        <begin position="616"/>
        <end position="632"/>
    </location>
</feature>
<keyword evidence="7" id="KW-0963">Cytoplasm</keyword>
<evidence type="ECO:0000313" key="20">
    <source>
        <dbReference type="EMBL" id="NWY76281.1"/>
    </source>
</evidence>
<dbReference type="InterPro" id="IPR057546">
    <property type="entry name" value="HEAT_GCN1"/>
</dbReference>
<keyword evidence="13" id="KW-0333">Golgi apparatus</keyword>
<comment type="subcellular location">
    <subcellularLocation>
        <location evidence="4">Chromosome</location>
        <location evidence="4">Centromere</location>
        <location evidence="4">Kinetochore</location>
    </subcellularLocation>
    <subcellularLocation>
        <location evidence="2">Cytoplasm</location>
        <location evidence="2">Cytoskeleton</location>
        <location evidence="2">Microtubule organizing center</location>
        <location evidence="2">Centrosome</location>
    </subcellularLocation>
    <subcellularLocation>
        <location evidence="1">Cytoplasm</location>
        <location evidence="1">Cytoskeleton</location>
        <location evidence="1">Spindle</location>
    </subcellularLocation>
    <subcellularLocation>
        <location evidence="3">Golgi apparatus</location>
        <location evidence="3">trans-Golgi network</location>
    </subcellularLocation>
</comment>
<dbReference type="GO" id="GO:0043515">
    <property type="term" value="F:kinetochore binding"/>
    <property type="evidence" value="ECO:0007669"/>
    <property type="project" value="TreeGrafter"/>
</dbReference>
<dbReference type="GO" id="GO:0000776">
    <property type="term" value="C:kinetochore"/>
    <property type="evidence" value="ECO:0007669"/>
    <property type="project" value="UniProtKB-KW"/>
</dbReference>
<evidence type="ECO:0000256" key="13">
    <source>
        <dbReference type="ARBA" id="ARBA00023034"/>
    </source>
</evidence>
<dbReference type="GO" id="GO:0007026">
    <property type="term" value="P:negative regulation of microtubule depolymerization"/>
    <property type="evidence" value="ECO:0007669"/>
    <property type="project" value="UniProtKB-ARBA"/>
</dbReference>
<dbReference type="GO" id="GO:0005813">
    <property type="term" value="C:centrosome"/>
    <property type="evidence" value="ECO:0007669"/>
    <property type="project" value="UniProtKB-SubCell"/>
</dbReference>
<dbReference type="PANTHER" id="PTHR21567:SF28">
    <property type="entry name" value="CLIP-ASSOCIATING PROTEIN 1"/>
    <property type="match status" value="1"/>
</dbReference>
<evidence type="ECO:0000256" key="10">
    <source>
        <dbReference type="ARBA" id="ARBA00022737"/>
    </source>
</evidence>
<feature type="region of interest" description="Disordered" evidence="18">
    <location>
        <begin position="1237"/>
        <end position="1258"/>
    </location>
</feature>
<feature type="repeat" description="HEAT" evidence="17">
    <location>
        <begin position="168"/>
        <end position="206"/>
    </location>
</feature>
<dbReference type="InterPro" id="IPR048491">
    <property type="entry name" value="XMAP215_CLASP_TOG"/>
</dbReference>
<feature type="compositionally biased region" description="Low complexity" evidence="18">
    <location>
        <begin position="253"/>
        <end position="267"/>
    </location>
</feature>
<keyword evidence="15" id="KW-0131">Cell cycle</keyword>
<dbReference type="Pfam" id="PF21041">
    <property type="entry name" value="XMAP215_CLASP_TOG"/>
    <property type="match status" value="1"/>
</dbReference>
<keyword evidence="11" id="KW-0498">Mitosis</keyword>
<dbReference type="GO" id="GO:0005876">
    <property type="term" value="C:spindle microtubule"/>
    <property type="evidence" value="ECO:0007669"/>
    <property type="project" value="TreeGrafter"/>
</dbReference>
<evidence type="ECO:0000256" key="14">
    <source>
        <dbReference type="ARBA" id="ARBA00023212"/>
    </source>
</evidence>
<feature type="region of interest" description="Disordered" evidence="18">
    <location>
        <begin position="848"/>
        <end position="868"/>
    </location>
</feature>
<keyword evidence="21" id="KW-1185">Reference proteome</keyword>
<dbReference type="FunFam" id="1.25.10.10:FF:000006">
    <property type="entry name" value="CLIP-associating protein 1 isoform 2"/>
    <property type="match status" value="1"/>
</dbReference>
<evidence type="ECO:0000256" key="17">
    <source>
        <dbReference type="PROSITE-ProRule" id="PRU00103"/>
    </source>
</evidence>
<evidence type="ECO:0000256" key="11">
    <source>
        <dbReference type="ARBA" id="ARBA00022776"/>
    </source>
</evidence>
<organism evidence="20 21">
    <name type="scientific">Erithacus rubecula</name>
    <name type="common">European robin</name>
    <dbReference type="NCBI Taxonomy" id="37610"/>
    <lineage>
        <taxon>Eukaryota</taxon>
        <taxon>Metazoa</taxon>
        <taxon>Chordata</taxon>
        <taxon>Craniata</taxon>
        <taxon>Vertebrata</taxon>
        <taxon>Euteleostomi</taxon>
        <taxon>Archelosauria</taxon>
        <taxon>Archosauria</taxon>
        <taxon>Dinosauria</taxon>
        <taxon>Saurischia</taxon>
        <taxon>Theropoda</taxon>
        <taxon>Coelurosauria</taxon>
        <taxon>Aves</taxon>
        <taxon>Neognathae</taxon>
        <taxon>Neoaves</taxon>
        <taxon>Telluraves</taxon>
        <taxon>Australaves</taxon>
        <taxon>Passeriformes</taxon>
        <taxon>Turdidae</taxon>
        <taxon>Erithacus</taxon>
    </lineage>
</organism>
<feature type="domain" description="TOG" evidence="19">
    <location>
        <begin position="877"/>
        <end position="1114"/>
    </location>
</feature>
<dbReference type="EMBL" id="VZSK01002543">
    <property type="protein sequence ID" value="NWY76281.1"/>
    <property type="molecule type" value="Genomic_DNA"/>
</dbReference>
<dbReference type="FunFam" id="1.25.10.10:FF:000001">
    <property type="entry name" value="CLIP-associating protein 1 isoform 2"/>
    <property type="match status" value="1"/>
</dbReference>
<dbReference type="GO" id="GO:0030010">
    <property type="term" value="P:establishment of cell polarity"/>
    <property type="evidence" value="ECO:0007669"/>
    <property type="project" value="UniProtKB-ARBA"/>
</dbReference>
<evidence type="ECO:0000256" key="9">
    <source>
        <dbReference type="ARBA" id="ARBA00022701"/>
    </source>
</evidence>
<dbReference type="InterPro" id="IPR016024">
    <property type="entry name" value="ARM-type_fold"/>
</dbReference>
<dbReference type="FunFam" id="1.25.10.10:FF:000005">
    <property type="entry name" value="CLIP-associating protein 1 isoform 2"/>
    <property type="match status" value="1"/>
</dbReference>
<dbReference type="Pfam" id="PF12348">
    <property type="entry name" value="CLASP_N"/>
    <property type="match status" value="1"/>
</dbReference>
<reference evidence="20 21" key="1">
    <citation type="submission" date="2019-09" db="EMBL/GenBank/DDBJ databases">
        <title>Bird 10,000 Genomes (B10K) Project - Family phase.</title>
        <authorList>
            <person name="Zhang G."/>
        </authorList>
    </citation>
    <scope>NUCLEOTIDE SEQUENCE [LARGE SCALE GENOMIC DNA]</scope>
    <source>
        <strain evidence="20">OUT-0015</strain>
        <tissue evidence="20">Blood</tissue>
    </source>
</reference>
<dbReference type="GO" id="GO:0072686">
    <property type="term" value="C:mitotic spindle"/>
    <property type="evidence" value="ECO:0007669"/>
    <property type="project" value="TreeGrafter"/>
</dbReference>
<evidence type="ECO:0000259" key="19">
    <source>
        <dbReference type="SMART" id="SM01349"/>
    </source>
</evidence>
<dbReference type="GO" id="GO:0005881">
    <property type="term" value="C:cytoplasmic microtubule"/>
    <property type="evidence" value="ECO:0007669"/>
    <property type="project" value="TreeGrafter"/>
</dbReference>
<protein>
    <submittedName>
        <fullName evidence="20">CLAP1 protein</fullName>
    </submittedName>
</protein>
<evidence type="ECO:0000256" key="1">
    <source>
        <dbReference type="ARBA" id="ARBA00004186"/>
    </source>
</evidence>
<evidence type="ECO:0000256" key="6">
    <source>
        <dbReference type="ARBA" id="ARBA00022454"/>
    </source>
</evidence>
<sequence>MEPSMEYCLAQVLQKDVGKRLQVGQELIDYFSDKQKSADLEHDQTMLDKMVDGLATSWVNSSNYKVVLLGIDIISALVSRLQDRFKAQIGTVLPSLLDRLGDSKDSVREQDQTLLLKIMEQAANPQYVWDRMLGGFKHKNFRTREGICLCLIATLNASGAQSLTLSKIVPHICNLLGDPNSQVRDAAINSLVEIYRHVGERVRADLSKKGLPQSRLNVIFTKFDEVQKSGNMVQTSVDKIFDDEDSVDGNRPSSASSSTSSKAPANSRRVGMGTTRRLGSAALGSKSSTAKEGAGAVDEEDFIKAFEDVPTVQIYSSRDLEESINKIREILSDDKHDWEQRVSALKKIRSLLLAGAAEYDNFFQHLRLLDGAFKLSAKDLRSQVVREACITLGHLSSVLGNKFDHGAEAIMPTIFNLIPNSAKVMATSGVVAVRLIIRHTHIPRLIPIITSNCTSKSVAVRRRCFEFLDLLLQEWQTHSLERHISVLAETIKKGIHDADSEARIEARKCYWGFHSHFSREAEHLYHTLESSYQKALQSHLKNSDSIVSLPQSDRSSSSSQESLNRPLSAKRSPTGSTTSRASTVSTKSVSTPGSLQRSRSDVDVNAAASAKSKVTSGAPAPFSSAAALPPGSYASLGRIRTRRQSSGSATSVTSTPADTRGRSRAKVVSQSQPGSRSSSPGKLLGSSYGGLSSGTSRVQPVPSSSEKRSKIPRSQGCSRETSPNRIGLARSSRIPRPSMSQGCSRDTSRESSRDTSPARGFPPLASRRHSRSTSALSTADSVGQSDRFGLGQPGRMPASVNAMRVLSTSTDLEAAVADALVRGKIQNASNTGKCLKKKPVRRRYEPYGMYSDDDANSDASSACSERSYGSRNGGIPHYLRQTEDVAEVLNHCASSNWSERKEGLIGLQNLLKSQRTLSRVELKRLCEIFTRMFADPHSKVFSMFLETLVDFIIIHKDDLQDWLFVLLTQLLKKMGADLLGSVQAKVQKALDVTRDSFPFDQQFNILMRFIVDQTQTPNLKVKVAILKYIESLARQMDPTDFVNSSETRLAVSRIITWTTEPKSSDVRKAAQIVLISLFELNTPEFTMLLGALPKTFQDGATKLLHNHLKNSSNTSVGSPSNTLGRTPSRHSSSRTSPLTSPTNCSHGGLSPSMLDYDTENLNSDEIYSSLRGVTEAIEKFSFRSQEDLNEPIKRDGKKDCDIVSRDGGLALPSGDVRGSSDIVEGGRMALDNKTSLLNTQPPRAFSGPRAREYSPYPYSDTINTYDKTALKEAVFDDDMDQLRDEVPIDHSDLVADLLKELSNHNERVEERKGALLELLKITREDNLGVWEEHFKTILLLLLETLGDKDHSIRALALRVLREILRNQPARFKNYAELTIMKTLEAHKDSHKEVVRAAEEAASTLASSIHPEQCIKVLCPIIQTADYPINLAAIKMQTKVIERISKESLHQLLPDIIPGLLQGYDNTESSVRKASVFCLVAIYSVIGEELKPHLAQLTGSKMKLLNLYIKRAQTTNSNSSSSSDVSTHS</sequence>
<keyword evidence="16" id="KW-0137">Centromere</keyword>
<dbReference type="FunFam" id="1.25.10.10:FF:000031">
    <property type="entry name" value="CLIP-associating protein 1 isoform 2"/>
    <property type="match status" value="1"/>
</dbReference>
<feature type="compositionally biased region" description="Polar residues" evidence="18">
    <location>
        <begin position="715"/>
        <end position="724"/>
    </location>
</feature>
<feature type="non-terminal residue" evidence="20">
    <location>
        <position position="1528"/>
    </location>
</feature>
<accession>A0A7K7H4M3</accession>
<feature type="compositionally biased region" description="Polar residues" evidence="18">
    <location>
        <begin position="571"/>
        <end position="597"/>
    </location>
</feature>
<dbReference type="SUPFAM" id="SSF48371">
    <property type="entry name" value="ARM repeat"/>
    <property type="match status" value="2"/>
</dbReference>
<feature type="compositionally biased region" description="Polar residues" evidence="18">
    <location>
        <begin position="772"/>
        <end position="784"/>
    </location>
</feature>
<comment type="similarity">
    <text evidence="5">Belongs to the CLASP family.</text>
</comment>
<feature type="compositionally biased region" description="Polar residues" evidence="18">
    <location>
        <begin position="1109"/>
        <end position="1124"/>
    </location>
</feature>
<dbReference type="GO" id="GO:0040001">
    <property type="term" value="P:establishment of mitotic spindle localization"/>
    <property type="evidence" value="ECO:0007669"/>
    <property type="project" value="TreeGrafter"/>
</dbReference>
<feature type="region of interest" description="Disordered" evidence="18">
    <location>
        <begin position="543"/>
        <end position="796"/>
    </location>
</feature>
<dbReference type="GO" id="GO:0045180">
    <property type="term" value="C:basal cortex"/>
    <property type="evidence" value="ECO:0007669"/>
    <property type="project" value="TreeGrafter"/>
</dbReference>
<keyword evidence="9" id="KW-0493">Microtubule</keyword>
<evidence type="ECO:0000256" key="4">
    <source>
        <dbReference type="ARBA" id="ARBA00004629"/>
    </source>
</evidence>
<dbReference type="PANTHER" id="PTHR21567">
    <property type="entry name" value="CLASP"/>
    <property type="match status" value="1"/>
</dbReference>
<dbReference type="SMART" id="SM01349">
    <property type="entry name" value="TOG"/>
    <property type="match status" value="4"/>
</dbReference>
<keyword evidence="8" id="KW-0132">Cell division</keyword>
<dbReference type="InterPro" id="IPR034085">
    <property type="entry name" value="TOG"/>
</dbReference>
<dbReference type="GO" id="GO:0051301">
    <property type="term" value="P:cell division"/>
    <property type="evidence" value="ECO:0007669"/>
    <property type="project" value="UniProtKB-KW"/>
</dbReference>
<evidence type="ECO:0000256" key="12">
    <source>
        <dbReference type="ARBA" id="ARBA00022838"/>
    </source>
</evidence>
<keyword evidence="6" id="KW-0158">Chromosome</keyword>
<feature type="region of interest" description="Disordered" evidence="18">
    <location>
        <begin position="1108"/>
        <end position="1157"/>
    </location>
</feature>
<dbReference type="GO" id="GO:0090307">
    <property type="term" value="P:mitotic spindle assembly"/>
    <property type="evidence" value="ECO:0007669"/>
    <property type="project" value="TreeGrafter"/>
</dbReference>
<evidence type="ECO:0000256" key="15">
    <source>
        <dbReference type="ARBA" id="ARBA00023306"/>
    </source>
</evidence>
<keyword evidence="14" id="KW-0206">Cytoskeleton</keyword>